<comment type="similarity">
    <text evidence="2">Belongs to the bacterial flagellin family.</text>
</comment>
<dbReference type="SUPFAM" id="SSF64518">
    <property type="entry name" value="Phase 1 flagellin"/>
    <property type="match status" value="1"/>
</dbReference>
<dbReference type="GO" id="GO:0005198">
    <property type="term" value="F:structural molecule activity"/>
    <property type="evidence" value="ECO:0007669"/>
    <property type="project" value="InterPro"/>
</dbReference>
<dbReference type="GO" id="GO:0009424">
    <property type="term" value="C:bacterial-type flagellum hook"/>
    <property type="evidence" value="ECO:0007669"/>
    <property type="project" value="InterPro"/>
</dbReference>
<dbReference type="AlphaFoldDB" id="A0A6J4KCI9"/>
<evidence type="ECO:0000313" key="7">
    <source>
        <dbReference type="EMBL" id="CAA9301842.1"/>
    </source>
</evidence>
<keyword evidence="7" id="KW-0969">Cilium</keyword>
<keyword evidence="7" id="KW-0282">Flagellum</keyword>
<sequence>MRVTQRMMISSSLAGLNGNLAAVNRMQEQLTSGKVLSRPSDSPTDTNTAMQTRSRQAAVSQQAENINDARSWMDQTDTTLQNMIGVTHRIRNLTVQGLNSGATSASSASAIATEVALLRDSLLGMANTTVQGRPIFGGVTTGSTAYDATTGAYTGVLAPDGSPVPVTRRLSDVESIRIDVTGPEAFGTGPGELFAVVADIADHVLNDPAALAGDLTALDASLNRMLVAIAGVGASAARVETARTVNMDSQLSLTSRLSAIEDVDLAKTTMELQMQQVTYQAALSVTAKTLQQSLVDFLR</sequence>
<protein>
    <submittedName>
        <fullName evidence="7">Flagellar hook-associated protein FlgL</fullName>
    </submittedName>
</protein>
<dbReference type="InterPro" id="IPR001492">
    <property type="entry name" value="Flagellin"/>
</dbReference>
<dbReference type="GO" id="GO:0071973">
    <property type="term" value="P:bacterial-type flagellum-dependent cell motility"/>
    <property type="evidence" value="ECO:0007669"/>
    <property type="project" value="InterPro"/>
</dbReference>
<feature type="region of interest" description="Disordered" evidence="4">
    <location>
        <begin position="30"/>
        <end position="55"/>
    </location>
</feature>
<gene>
    <name evidence="7" type="ORF">AVDCRST_MAG61-1061</name>
</gene>
<evidence type="ECO:0000259" key="5">
    <source>
        <dbReference type="Pfam" id="PF00669"/>
    </source>
</evidence>
<dbReference type="InterPro" id="IPR046358">
    <property type="entry name" value="Flagellin_C"/>
</dbReference>
<name>A0A6J4KCI9_9ACTN</name>
<accession>A0A6J4KCI9</accession>
<organism evidence="7">
    <name type="scientific">uncultured Friedmanniella sp</name>
    <dbReference type="NCBI Taxonomy" id="335381"/>
    <lineage>
        <taxon>Bacteria</taxon>
        <taxon>Bacillati</taxon>
        <taxon>Actinomycetota</taxon>
        <taxon>Actinomycetes</taxon>
        <taxon>Propionibacteriales</taxon>
        <taxon>Nocardioidaceae</taxon>
        <taxon>Friedmanniella</taxon>
        <taxon>environmental samples</taxon>
    </lineage>
</organism>
<evidence type="ECO:0000256" key="3">
    <source>
        <dbReference type="ARBA" id="ARBA00023143"/>
    </source>
</evidence>
<keyword evidence="3" id="KW-0975">Bacterial flagellum</keyword>
<dbReference type="InterPro" id="IPR001029">
    <property type="entry name" value="Flagellin_N"/>
</dbReference>
<dbReference type="InterPro" id="IPR013384">
    <property type="entry name" value="Flagell_FlgL"/>
</dbReference>
<dbReference type="PANTHER" id="PTHR42792">
    <property type="entry name" value="FLAGELLIN"/>
    <property type="match status" value="1"/>
</dbReference>
<comment type="subcellular location">
    <subcellularLocation>
        <location evidence="1">Bacterial flagellum</location>
    </subcellularLocation>
</comment>
<dbReference type="EMBL" id="CADCTT010000164">
    <property type="protein sequence ID" value="CAA9301842.1"/>
    <property type="molecule type" value="Genomic_DNA"/>
</dbReference>
<evidence type="ECO:0000259" key="6">
    <source>
        <dbReference type="Pfam" id="PF00700"/>
    </source>
</evidence>
<proteinExistence type="inferred from homology"/>
<reference evidence="7" key="1">
    <citation type="submission" date="2020-02" db="EMBL/GenBank/DDBJ databases">
        <authorList>
            <person name="Meier V. D."/>
        </authorList>
    </citation>
    <scope>NUCLEOTIDE SEQUENCE</scope>
    <source>
        <strain evidence="7">AVDCRST_MAG61</strain>
    </source>
</reference>
<dbReference type="Gene3D" id="1.20.1330.10">
    <property type="entry name" value="f41 fragment of flagellin, N-terminal domain"/>
    <property type="match status" value="1"/>
</dbReference>
<feature type="domain" description="Flagellin N-terminal" evidence="5">
    <location>
        <begin position="6"/>
        <end position="139"/>
    </location>
</feature>
<dbReference type="Pfam" id="PF00700">
    <property type="entry name" value="Flagellin_C"/>
    <property type="match status" value="1"/>
</dbReference>
<evidence type="ECO:0000256" key="4">
    <source>
        <dbReference type="SAM" id="MobiDB-lite"/>
    </source>
</evidence>
<dbReference type="NCBIfam" id="TIGR02550">
    <property type="entry name" value="flagell_flgL"/>
    <property type="match status" value="1"/>
</dbReference>
<keyword evidence="7" id="KW-0966">Cell projection</keyword>
<evidence type="ECO:0000256" key="2">
    <source>
        <dbReference type="ARBA" id="ARBA00005709"/>
    </source>
</evidence>
<evidence type="ECO:0000256" key="1">
    <source>
        <dbReference type="ARBA" id="ARBA00004365"/>
    </source>
</evidence>
<feature type="domain" description="Flagellin C-terminal" evidence="6">
    <location>
        <begin position="216"/>
        <end position="298"/>
    </location>
</feature>
<dbReference type="Pfam" id="PF00669">
    <property type="entry name" value="Flagellin_N"/>
    <property type="match status" value="1"/>
</dbReference>
<dbReference type="PANTHER" id="PTHR42792:SF1">
    <property type="entry name" value="FLAGELLAR HOOK-ASSOCIATED PROTEIN 3"/>
    <property type="match status" value="1"/>
</dbReference>